<dbReference type="CDD" id="cd10434">
    <property type="entry name" value="GIY-YIG_UvrC_Cho"/>
    <property type="match status" value="1"/>
</dbReference>
<dbReference type="InterPro" id="IPR013520">
    <property type="entry name" value="Ribonucl_H"/>
</dbReference>
<proteinExistence type="predicted"/>
<dbReference type="InterPro" id="IPR035901">
    <property type="entry name" value="GIY-YIG_endonuc_sf"/>
</dbReference>
<dbReference type="NCBIfam" id="NF005907">
    <property type="entry name" value="PRK07883.1-5"/>
    <property type="match status" value="1"/>
</dbReference>
<dbReference type="GO" id="GO:0003887">
    <property type="term" value="F:DNA-directed DNA polymerase activity"/>
    <property type="evidence" value="ECO:0007669"/>
    <property type="project" value="InterPro"/>
</dbReference>
<evidence type="ECO:0000256" key="1">
    <source>
        <dbReference type="ARBA" id="ARBA00022839"/>
    </source>
</evidence>
<dbReference type="InterPro" id="IPR036397">
    <property type="entry name" value="RNaseH_sf"/>
</dbReference>
<keyword evidence="1" id="KW-0269">Exonuclease</keyword>
<dbReference type="SMART" id="SM00465">
    <property type="entry name" value="GIYc"/>
    <property type="match status" value="1"/>
</dbReference>
<protein>
    <submittedName>
        <fullName evidence="4">DNA polymerase-3 subunit epsilon</fullName>
    </submittedName>
</protein>
<feature type="region of interest" description="Disordered" evidence="2">
    <location>
        <begin position="1"/>
        <end position="20"/>
    </location>
</feature>
<keyword evidence="1" id="KW-0540">Nuclease</keyword>
<gene>
    <name evidence="4" type="ORF">DFJ64_0257</name>
</gene>
<dbReference type="InterPro" id="IPR012337">
    <property type="entry name" value="RNaseH-like_sf"/>
</dbReference>
<evidence type="ECO:0000313" key="5">
    <source>
        <dbReference type="Proteomes" id="UP000256485"/>
    </source>
</evidence>
<dbReference type="Pfam" id="PF01541">
    <property type="entry name" value="GIY-YIG"/>
    <property type="match status" value="1"/>
</dbReference>
<dbReference type="InterPro" id="IPR006054">
    <property type="entry name" value="DnaQ"/>
</dbReference>
<keyword evidence="5" id="KW-1185">Reference proteome</keyword>
<dbReference type="InterPro" id="IPR047296">
    <property type="entry name" value="GIY-YIG_UvrC_Cho"/>
</dbReference>
<dbReference type="NCBIfam" id="TIGR00573">
    <property type="entry name" value="dnaq"/>
    <property type="match status" value="1"/>
</dbReference>
<dbReference type="PANTHER" id="PTHR30562">
    <property type="entry name" value="UVRC/OXIDOREDUCTASE"/>
    <property type="match status" value="1"/>
</dbReference>
<dbReference type="AlphaFoldDB" id="A0A3D9VC67"/>
<evidence type="ECO:0000313" key="4">
    <source>
        <dbReference type="EMBL" id="REF34891.1"/>
    </source>
</evidence>
<accession>A0A3D9VC67</accession>
<dbReference type="SUPFAM" id="SSF82771">
    <property type="entry name" value="GIY-YIG endonuclease"/>
    <property type="match status" value="1"/>
</dbReference>
<dbReference type="InterPro" id="IPR000305">
    <property type="entry name" value="GIY-YIG_endonuc"/>
</dbReference>
<dbReference type="RefSeq" id="WP_115848773.1">
    <property type="nucleotide sequence ID" value="NZ_QTUC01000001.1"/>
</dbReference>
<dbReference type="Gene3D" id="3.40.1440.10">
    <property type="entry name" value="GIY-YIG endonuclease"/>
    <property type="match status" value="1"/>
</dbReference>
<dbReference type="Proteomes" id="UP000256485">
    <property type="component" value="Unassembled WGS sequence"/>
</dbReference>
<name>A0A3D9VC67_THECX</name>
<keyword evidence="1" id="KW-0378">Hydrolase</keyword>
<dbReference type="GO" id="GO:0009380">
    <property type="term" value="C:excinuclease repair complex"/>
    <property type="evidence" value="ECO:0007669"/>
    <property type="project" value="TreeGrafter"/>
</dbReference>
<dbReference type="GO" id="GO:0004527">
    <property type="term" value="F:exonuclease activity"/>
    <property type="evidence" value="ECO:0007669"/>
    <property type="project" value="UniProtKB-KW"/>
</dbReference>
<comment type="caution">
    <text evidence="4">The sequence shown here is derived from an EMBL/GenBank/DDBJ whole genome shotgun (WGS) entry which is preliminary data.</text>
</comment>
<organism evidence="4 5">
    <name type="scientific">Thermasporomyces composti</name>
    <dbReference type="NCBI Taxonomy" id="696763"/>
    <lineage>
        <taxon>Bacteria</taxon>
        <taxon>Bacillati</taxon>
        <taxon>Actinomycetota</taxon>
        <taxon>Actinomycetes</taxon>
        <taxon>Propionibacteriales</taxon>
        <taxon>Nocardioidaceae</taxon>
        <taxon>Thermasporomyces</taxon>
    </lineage>
</organism>
<dbReference type="SMART" id="SM00479">
    <property type="entry name" value="EXOIII"/>
    <property type="match status" value="1"/>
</dbReference>
<dbReference type="GO" id="GO:0003677">
    <property type="term" value="F:DNA binding"/>
    <property type="evidence" value="ECO:0007669"/>
    <property type="project" value="InterPro"/>
</dbReference>
<dbReference type="PROSITE" id="PS50164">
    <property type="entry name" value="GIY_YIG"/>
    <property type="match status" value="1"/>
</dbReference>
<dbReference type="EMBL" id="QTUC01000001">
    <property type="protein sequence ID" value="REF34891.1"/>
    <property type="molecule type" value="Genomic_DNA"/>
</dbReference>
<dbReference type="FunFam" id="3.30.420.10:FF:000045">
    <property type="entry name" value="3'-5' exonuclease DinG"/>
    <property type="match status" value="1"/>
</dbReference>
<dbReference type="Pfam" id="PF00929">
    <property type="entry name" value="RNase_T"/>
    <property type="match status" value="1"/>
</dbReference>
<dbReference type="GO" id="GO:0006289">
    <property type="term" value="P:nucleotide-excision repair"/>
    <property type="evidence" value="ECO:0007669"/>
    <property type="project" value="InterPro"/>
</dbReference>
<sequence>MTVEATFASPRSGGPPVGVQTSFDELGTPLREVTFCVVDLETTGGNPDSAGITEIGAVKVRGGEVLGEFQTLVNPGAAIPPFIAVLTGITDAMVASAPTVNEVLPTFLEFARGCVLVAHNAPFDVGFLRAAADAAGYRWPSFNVIDTARLARRVLTRDDAPNCKLATLAAYFKSPTTPTHRALADARATVDVLHGLLERLGSLGVHTLEELSTFSSRVSPAQRRKRHLADKLPHAPGIYLFTDDRGRVLYVGKSKDLRTRVRSYFTASETRSRMGEMLNLAADVIGIECATPLEAEVRELRLIAAHKPRYNRRSRFPERASWLKVTVEPFPRLSLVRDVKADGATYLGPFGSRRVAEQAIAALHEAFPIRQCTQRLSRSPGRGSACVLAEMGRCVAPCVGTVDVAAYAVHVEAVRRAITTDPSPVIEAITRRIRVLAEQQRYEEAIVHRDRMAAFVRSAARTQRLAALARCPEVVAARRLPDGGWEAHVIRYGRLAGAGVVPPGSPARAGIAVITASAETVEPPPPPRPAATAEETERILAWLEQPGVRLVELSGEWSCPVAGAESRIAWLDTAYDWREGHVDDSRGLRPGQSPLRP</sequence>
<dbReference type="OrthoDB" id="9803913at2"/>
<dbReference type="GO" id="GO:0006260">
    <property type="term" value="P:DNA replication"/>
    <property type="evidence" value="ECO:0007669"/>
    <property type="project" value="InterPro"/>
</dbReference>
<reference evidence="4 5" key="1">
    <citation type="submission" date="2018-08" db="EMBL/GenBank/DDBJ databases">
        <title>Sequencing the genomes of 1000 actinobacteria strains.</title>
        <authorList>
            <person name="Klenk H.-P."/>
        </authorList>
    </citation>
    <scope>NUCLEOTIDE SEQUENCE [LARGE SCALE GENOMIC DNA]</scope>
    <source>
        <strain evidence="4 5">DSM 22891</strain>
    </source>
</reference>
<dbReference type="InterPro" id="IPR050066">
    <property type="entry name" value="UvrABC_protein_C"/>
</dbReference>
<dbReference type="Gene3D" id="3.30.420.10">
    <property type="entry name" value="Ribonuclease H-like superfamily/Ribonuclease H"/>
    <property type="match status" value="1"/>
</dbReference>
<evidence type="ECO:0000256" key="2">
    <source>
        <dbReference type="SAM" id="MobiDB-lite"/>
    </source>
</evidence>
<dbReference type="CDD" id="cd06127">
    <property type="entry name" value="DEDDh"/>
    <property type="match status" value="1"/>
</dbReference>
<dbReference type="NCBIfam" id="NF005905">
    <property type="entry name" value="PRK07883.1-3"/>
    <property type="match status" value="1"/>
</dbReference>
<feature type="domain" description="GIY-YIG" evidence="3">
    <location>
        <begin position="234"/>
        <end position="312"/>
    </location>
</feature>
<dbReference type="SUPFAM" id="SSF53098">
    <property type="entry name" value="Ribonuclease H-like"/>
    <property type="match status" value="1"/>
</dbReference>
<evidence type="ECO:0000259" key="3">
    <source>
        <dbReference type="PROSITE" id="PS50164"/>
    </source>
</evidence>
<dbReference type="PANTHER" id="PTHR30562:SF1">
    <property type="entry name" value="UVRABC SYSTEM PROTEIN C"/>
    <property type="match status" value="1"/>
</dbReference>